<proteinExistence type="predicted"/>
<gene>
    <name evidence="2" type="ORF">GWI33_005875</name>
</gene>
<name>A0A834IVC4_RHYFE</name>
<evidence type="ECO:0000256" key="1">
    <source>
        <dbReference type="SAM" id="MobiDB-lite"/>
    </source>
</evidence>
<comment type="caution">
    <text evidence="2">The sequence shown here is derived from an EMBL/GenBank/DDBJ whole genome shotgun (WGS) entry which is preliminary data.</text>
</comment>
<accession>A0A834IVC4</accession>
<evidence type="ECO:0000313" key="2">
    <source>
        <dbReference type="EMBL" id="KAF7280437.1"/>
    </source>
</evidence>
<dbReference type="Proteomes" id="UP000625711">
    <property type="component" value="Unassembled WGS sequence"/>
</dbReference>
<feature type="compositionally biased region" description="Basic and acidic residues" evidence="1">
    <location>
        <begin position="69"/>
        <end position="80"/>
    </location>
</feature>
<protein>
    <recommendedName>
        <fullName evidence="4">Mos1 transposase HTH domain-containing protein</fullName>
    </recommendedName>
</protein>
<organism evidence="2 3">
    <name type="scientific">Rhynchophorus ferrugineus</name>
    <name type="common">Red palm weevil</name>
    <name type="synonym">Curculio ferrugineus</name>
    <dbReference type="NCBI Taxonomy" id="354439"/>
    <lineage>
        <taxon>Eukaryota</taxon>
        <taxon>Metazoa</taxon>
        <taxon>Ecdysozoa</taxon>
        <taxon>Arthropoda</taxon>
        <taxon>Hexapoda</taxon>
        <taxon>Insecta</taxon>
        <taxon>Pterygota</taxon>
        <taxon>Neoptera</taxon>
        <taxon>Endopterygota</taxon>
        <taxon>Coleoptera</taxon>
        <taxon>Polyphaga</taxon>
        <taxon>Cucujiformia</taxon>
        <taxon>Curculionidae</taxon>
        <taxon>Dryophthorinae</taxon>
        <taxon>Rhynchophorus</taxon>
    </lineage>
</organism>
<feature type="region of interest" description="Disordered" evidence="1">
    <location>
        <begin position="68"/>
        <end position="96"/>
    </location>
</feature>
<dbReference type="EMBL" id="JAACXV010000296">
    <property type="protein sequence ID" value="KAF7280437.1"/>
    <property type="molecule type" value="Genomic_DNA"/>
</dbReference>
<dbReference type="AlphaFoldDB" id="A0A834IVC4"/>
<evidence type="ECO:0008006" key="4">
    <source>
        <dbReference type="Google" id="ProtNLM"/>
    </source>
</evidence>
<evidence type="ECO:0000313" key="3">
    <source>
        <dbReference type="Proteomes" id="UP000625711"/>
    </source>
</evidence>
<sequence length="129" mass="14597">MDHKQFRVLILHCFLMEKNTVQAKKCFEEKKLNNTWTVEKSLFILLRHCFGRISGGFSGSEVGCGGAREVAEGKTDETRPSEPGPRGRSAKDRAANSIADRRLSSFGWYVKFFGGSRRGFRPHETNVRS</sequence>
<reference evidence="2" key="1">
    <citation type="submission" date="2020-08" db="EMBL/GenBank/DDBJ databases">
        <title>Genome sequencing and assembly of the red palm weevil Rhynchophorus ferrugineus.</title>
        <authorList>
            <person name="Dias G.B."/>
            <person name="Bergman C.M."/>
            <person name="Manee M."/>
        </authorList>
    </citation>
    <scope>NUCLEOTIDE SEQUENCE</scope>
    <source>
        <strain evidence="2">AA-2017</strain>
        <tissue evidence="2">Whole larva</tissue>
    </source>
</reference>
<keyword evidence="3" id="KW-1185">Reference proteome</keyword>